<feature type="compositionally biased region" description="Basic and acidic residues" evidence="5">
    <location>
        <begin position="582"/>
        <end position="591"/>
    </location>
</feature>
<gene>
    <name evidence="8" type="ORF">N656DRAFT_828599</name>
</gene>
<dbReference type="PANTHER" id="PTHR23501">
    <property type="entry name" value="MAJOR FACILITATOR SUPERFAMILY"/>
    <property type="match status" value="1"/>
</dbReference>
<evidence type="ECO:0000256" key="3">
    <source>
        <dbReference type="ARBA" id="ARBA00022989"/>
    </source>
</evidence>
<dbReference type="RefSeq" id="XP_064671100.1">
    <property type="nucleotide sequence ID" value="XM_064818544.1"/>
</dbReference>
<dbReference type="EMBL" id="MU853339">
    <property type="protein sequence ID" value="KAK4113530.1"/>
    <property type="molecule type" value="Genomic_DNA"/>
</dbReference>
<feature type="transmembrane region" description="Helical" evidence="6">
    <location>
        <begin position="67"/>
        <end position="85"/>
    </location>
</feature>
<keyword evidence="4 6" id="KW-0472">Membrane</keyword>
<feature type="domain" description="Major facilitator superfamily (MFS) profile" evidence="7">
    <location>
        <begin position="70"/>
        <end position="541"/>
    </location>
</feature>
<comment type="subcellular location">
    <subcellularLocation>
        <location evidence="1">Membrane</location>
        <topology evidence="1">Multi-pass membrane protein</topology>
    </subcellularLocation>
</comment>
<keyword evidence="3 6" id="KW-1133">Transmembrane helix</keyword>
<evidence type="ECO:0000259" key="7">
    <source>
        <dbReference type="PROSITE" id="PS50850"/>
    </source>
</evidence>
<dbReference type="SUPFAM" id="SSF103473">
    <property type="entry name" value="MFS general substrate transporter"/>
    <property type="match status" value="1"/>
</dbReference>
<proteinExistence type="predicted"/>
<comment type="caution">
    <text evidence="8">The sequence shown here is derived from an EMBL/GenBank/DDBJ whole genome shotgun (WGS) entry which is preliminary data.</text>
</comment>
<feature type="transmembrane region" description="Helical" evidence="6">
    <location>
        <begin position="330"/>
        <end position="353"/>
    </location>
</feature>
<dbReference type="InterPro" id="IPR005829">
    <property type="entry name" value="Sugar_transporter_CS"/>
</dbReference>
<dbReference type="Pfam" id="PF07690">
    <property type="entry name" value="MFS_1"/>
    <property type="match status" value="1"/>
</dbReference>
<feature type="transmembrane region" description="Helical" evidence="6">
    <location>
        <begin position="418"/>
        <end position="440"/>
    </location>
</feature>
<evidence type="ECO:0000256" key="2">
    <source>
        <dbReference type="ARBA" id="ARBA00022692"/>
    </source>
</evidence>
<evidence type="ECO:0000256" key="6">
    <source>
        <dbReference type="SAM" id="Phobius"/>
    </source>
</evidence>
<protein>
    <submittedName>
        <fullName evidence="8">MFS general substrate transporter</fullName>
    </submittedName>
</protein>
<evidence type="ECO:0000256" key="1">
    <source>
        <dbReference type="ARBA" id="ARBA00004141"/>
    </source>
</evidence>
<organism evidence="8 9">
    <name type="scientific">Canariomyces notabilis</name>
    <dbReference type="NCBI Taxonomy" id="2074819"/>
    <lineage>
        <taxon>Eukaryota</taxon>
        <taxon>Fungi</taxon>
        <taxon>Dikarya</taxon>
        <taxon>Ascomycota</taxon>
        <taxon>Pezizomycotina</taxon>
        <taxon>Sordariomycetes</taxon>
        <taxon>Sordariomycetidae</taxon>
        <taxon>Sordariales</taxon>
        <taxon>Chaetomiaceae</taxon>
        <taxon>Canariomyces</taxon>
    </lineage>
</organism>
<dbReference type="Gene3D" id="1.20.1250.20">
    <property type="entry name" value="MFS general substrate transporter like domains"/>
    <property type="match status" value="1"/>
</dbReference>
<dbReference type="AlphaFoldDB" id="A0AAN6TGN1"/>
<evidence type="ECO:0000313" key="8">
    <source>
        <dbReference type="EMBL" id="KAK4113530.1"/>
    </source>
</evidence>
<feature type="region of interest" description="Disordered" evidence="5">
    <location>
        <begin position="1"/>
        <end position="54"/>
    </location>
</feature>
<feature type="compositionally biased region" description="Acidic residues" evidence="5">
    <location>
        <begin position="571"/>
        <end position="581"/>
    </location>
</feature>
<reference evidence="8" key="1">
    <citation type="journal article" date="2023" name="Mol. Phylogenet. Evol.">
        <title>Genome-scale phylogeny and comparative genomics of the fungal order Sordariales.</title>
        <authorList>
            <person name="Hensen N."/>
            <person name="Bonometti L."/>
            <person name="Westerberg I."/>
            <person name="Brannstrom I.O."/>
            <person name="Guillou S."/>
            <person name="Cros-Aarteil S."/>
            <person name="Calhoun S."/>
            <person name="Haridas S."/>
            <person name="Kuo A."/>
            <person name="Mondo S."/>
            <person name="Pangilinan J."/>
            <person name="Riley R."/>
            <person name="LaButti K."/>
            <person name="Andreopoulos B."/>
            <person name="Lipzen A."/>
            <person name="Chen C."/>
            <person name="Yan M."/>
            <person name="Daum C."/>
            <person name="Ng V."/>
            <person name="Clum A."/>
            <person name="Steindorff A."/>
            <person name="Ohm R.A."/>
            <person name="Martin F."/>
            <person name="Silar P."/>
            <person name="Natvig D.O."/>
            <person name="Lalanne C."/>
            <person name="Gautier V."/>
            <person name="Ament-Velasquez S.L."/>
            <person name="Kruys A."/>
            <person name="Hutchinson M.I."/>
            <person name="Powell A.J."/>
            <person name="Barry K."/>
            <person name="Miller A.N."/>
            <person name="Grigoriev I.V."/>
            <person name="Debuchy R."/>
            <person name="Gladieux P."/>
            <person name="Hiltunen Thoren M."/>
            <person name="Johannesson H."/>
        </authorList>
    </citation>
    <scope>NUCLEOTIDE SEQUENCE</scope>
    <source>
        <strain evidence="8">CBS 508.74</strain>
    </source>
</reference>
<accession>A0AAN6TGN1</accession>
<feature type="transmembrane region" description="Helical" evidence="6">
    <location>
        <begin position="359"/>
        <end position="383"/>
    </location>
</feature>
<dbReference type="GO" id="GO:0000329">
    <property type="term" value="C:fungal-type vacuole membrane"/>
    <property type="evidence" value="ECO:0007669"/>
    <property type="project" value="TreeGrafter"/>
</dbReference>
<sequence>MTDIDRRRHGDNGSSTASTAVAEDTPLLRSETASSVTARDASPDANAPLLPADSPDATKQPLGWKRATCIVLSMWALIFLQASNMSGITTTQSTIAADLDAYESAMWFTSAYMISVSSVAPLAGRLAMIFSPATMILWSAGCFSVGALVTALAPNAVVFILGRVLLGVGSGGIMTLCMILIIELTSKKRRGLWIGLTNAGFTIGVSVGAVVFGALLPVIGWRLLFGAQAPMAALAGLGVSLSINPAMATRENSKNRSVWQKLAGVDYAGATTLTITIVLFLYGLSGTIQLLPIALSFLTLAMFLTAESFARDPIIPIPVLRSRGVLLSCLSQLGFMASRWTVLFYAPIFVLAVRGLPPAVAGAILLPTNLGFGLGSVVVGALHIRRAGSFWLPAWVSLLLFSTTLFTLAFVSNAAAPPALYIAIVFLNGLCTGAALNYTLSHLLHVSSPDTHYIVTSLLSTFRGFAGSFGTAIGGGIFSRTLRDALTEGFKRLDGGGDGGLDRARQKLITVLIGSPAAVYQDGVLNAAERLVAVQGYERALEVLYKSAAAACVLVVALQVCTGWTAPPGEREDDEGEIEEAVAEHDGTMEA</sequence>
<evidence type="ECO:0000313" key="9">
    <source>
        <dbReference type="Proteomes" id="UP001302812"/>
    </source>
</evidence>
<dbReference type="PROSITE" id="PS00217">
    <property type="entry name" value="SUGAR_TRANSPORT_2"/>
    <property type="match status" value="1"/>
</dbReference>
<evidence type="ECO:0000256" key="5">
    <source>
        <dbReference type="SAM" id="MobiDB-lite"/>
    </source>
</evidence>
<dbReference type="InterPro" id="IPR020846">
    <property type="entry name" value="MFS_dom"/>
</dbReference>
<dbReference type="GeneID" id="89942670"/>
<feature type="transmembrane region" description="Helical" evidence="6">
    <location>
        <begin position="193"/>
        <end position="219"/>
    </location>
</feature>
<name>A0AAN6TGN1_9PEZI</name>
<dbReference type="PANTHER" id="PTHR23501:SF6">
    <property type="entry name" value="MULTIDRUG TRANSPORTER, PUTATIVE (AFU_ORTHOLOGUE AFUA_3G14560)-RELATED"/>
    <property type="match status" value="1"/>
</dbReference>
<feature type="region of interest" description="Disordered" evidence="5">
    <location>
        <begin position="566"/>
        <end position="591"/>
    </location>
</feature>
<feature type="transmembrane region" description="Helical" evidence="6">
    <location>
        <begin position="390"/>
        <end position="412"/>
    </location>
</feature>
<feature type="transmembrane region" description="Helical" evidence="6">
    <location>
        <begin position="225"/>
        <end position="243"/>
    </location>
</feature>
<evidence type="ECO:0000256" key="4">
    <source>
        <dbReference type="ARBA" id="ARBA00023136"/>
    </source>
</evidence>
<feature type="transmembrane region" description="Helical" evidence="6">
    <location>
        <begin position="290"/>
        <end position="310"/>
    </location>
</feature>
<feature type="transmembrane region" description="Helical" evidence="6">
    <location>
        <begin position="105"/>
        <end position="123"/>
    </location>
</feature>
<feature type="transmembrane region" description="Helical" evidence="6">
    <location>
        <begin position="264"/>
        <end position="284"/>
    </location>
</feature>
<dbReference type="InterPro" id="IPR036259">
    <property type="entry name" value="MFS_trans_sf"/>
</dbReference>
<dbReference type="InterPro" id="IPR011701">
    <property type="entry name" value="MFS"/>
</dbReference>
<keyword evidence="2 6" id="KW-0812">Transmembrane</keyword>
<feature type="transmembrane region" description="Helical" evidence="6">
    <location>
        <begin position="160"/>
        <end position="181"/>
    </location>
</feature>
<reference evidence="8" key="2">
    <citation type="submission" date="2023-05" db="EMBL/GenBank/DDBJ databases">
        <authorList>
            <consortium name="Lawrence Berkeley National Laboratory"/>
            <person name="Steindorff A."/>
            <person name="Hensen N."/>
            <person name="Bonometti L."/>
            <person name="Westerberg I."/>
            <person name="Brannstrom I.O."/>
            <person name="Guillou S."/>
            <person name="Cros-Aarteil S."/>
            <person name="Calhoun S."/>
            <person name="Haridas S."/>
            <person name="Kuo A."/>
            <person name="Mondo S."/>
            <person name="Pangilinan J."/>
            <person name="Riley R."/>
            <person name="Labutti K."/>
            <person name="Andreopoulos B."/>
            <person name="Lipzen A."/>
            <person name="Chen C."/>
            <person name="Yanf M."/>
            <person name="Daum C."/>
            <person name="Ng V."/>
            <person name="Clum A."/>
            <person name="Ohm R."/>
            <person name="Martin F."/>
            <person name="Silar P."/>
            <person name="Natvig D."/>
            <person name="Lalanne C."/>
            <person name="Gautier V."/>
            <person name="Ament-Velasquez S.L."/>
            <person name="Kruys A."/>
            <person name="Hutchinson M.I."/>
            <person name="Powell A.J."/>
            <person name="Barry K."/>
            <person name="Miller A.N."/>
            <person name="Grigoriev I.V."/>
            <person name="Debuchy R."/>
            <person name="Gladieux P."/>
            <person name="Thoren M.H."/>
            <person name="Johannesson H."/>
        </authorList>
    </citation>
    <scope>NUCLEOTIDE SEQUENCE</scope>
    <source>
        <strain evidence="8">CBS 508.74</strain>
    </source>
</reference>
<keyword evidence="9" id="KW-1185">Reference proteome</keyword>
<dbReference type="GO" id="GO:0015174">
    <property type="term" value="F:basic amino acid transmembrane transporter activity"/>
    <property type="evidence" value="ECO:0007669"/>
    <property type="project" value="TreeGrafter"/>
</dbReference>
<dbReference type="PROSITE" id="PS50850">
    <property type="entry name" value="MFS"/>
    <property type="match status" value="1"/>
</dbReference>
<dbReference type="Proteomes" id="UP001302812">
    <property type="component" value="Unassembled WGS sequence"/>
</dbReference>
<feature type="transmembrane region" description="Helical" evidence="6">
    <location>
        <begin position="135"/>
        <end position="154"/>
    </location>
</feature>
<feature type="compositionally biased region" description="Basic and acidic residues" evidence="5">
    <location>
        <begin position="1"/>
        <end position="11"/>
    </location>
</feature>